<name>A0A7S6UK53_9GAMM</name>
<keyword evidence="3" id="KW-1185">Reference proteome</keyword>
<dbReference type="Pfam" id="PF05545">
    <property type="entry name" value="FixQ"/>
    <property type="match status" value="1"/>
</dbReference>
<dbReference type="EMBL" id="CP063657">
    <property type="protein sequence ID" value="QOW21721.1"/>
    <property type="molecule type" value="Genomic_DNA"/>
</dbReference>
<protein>
    <submittedName>
        <fullName evidence="2">Cbb3-type cytochrome c oxidase subunit 3</fullName>
    </submittedName>
</protein>
<gene>
    <name evidence="2" type="ORF">INQ42_10885</name>
</gene>
<sequence>MLSGFITLFLMLVFIGIWVWAWRPENKASFDETARLALEDEPGEIANAANDARKQDA</sequence>
<evidence type="ECO:0000313" key="3">
    <source>
        <dbReference type="Proteomes" id="UP000593932"/>
    </source>
</evidence>
<evidence type="ECO:0000313" key="2">
    <source>
        <dbReference type="EMBL" id="QOW21721.1"/>
    </source>
</evidence>
<dbReference type="InterPro" id="IPR008621">
    <property type="entry name" value="Cbb3-typ_cyt_oxidase_comp"/>
</dbReference>
<accession>A0A7S6UK53</accession>
<keyword evidence="1" id="KW-1133">Transmembrane helix</keyword>
<reference evidence="2 3" key="1">
    <citation type="submission" date="2020-10" db="EMBL/GenBank/DDBJ databases">
        <title>complete genome sequencing of Lysobacter sp. H23M41.</title>
        <authorList>
            <person name="Bae J.-W."/>
            <person name="Lee S.-Y."/>
        </authorList>
    </citation>
    <scope>NUCLEOTIDE SEQUENCE [LARGE SCALE GENOMIC DNA]</scope>
    <source>
        <strain evidence="2 3">H23M41</strain>
    </source>
</reference>
<proteinExistence type="predicted"/>
<dbReference type="Proteomes" id="UP000593932">
    <property type="component" value="Chromosome"/>
</dbReference>
<feature type="transmembrane region" description="Helical" evidence="1">
    <location>
        <begin position="6"/>
        <end position="22"/>
    </location>
</feature>
<organism evidence="2 3">
    <name type="scientific">Novilysobacter avium</name>
    <dbReference type="NCBI Taxonomy" id="2781023"/>
    <lineage>
        <taxon>Bacteria</taxon>
        <taxon>Pseudomonadati</taxon>
        <taxon>Pseudomonadota</taxon>
        <taxon>Gammaproteobacteria</taxon>
        <taxon>Lysobacterales</taxon>
        <taxon>Lysobacteraceae</taxon>
        <taxon>Novilysobacter</taxon>
    </lineage>
</organism>
<evidence type="ECO:0000256" key="1">
    <source>
        <dbReference type="SAM" id="Phobius"/>
    </source>
</evidence>
<dbReference type="RefSeq" id="WP_084227624.1">
    <property type="nucleotide sequence ID" value="NZ_CP063657.1"/>
</dbReference>
<keyword evidence="1" id="KW-0472">Membrane</keyword>
<keyword evidence="1" id="KW-0812">Transmembrane</keyword>